<dbReference type="OrthoDB" id="2236278at2759"/>
<organism evidence="2 3">
    <name type="scientific">Lichtheimia corymbifera JMRC:FSU:9682</name>
    <dbReference type="NCBI Taxonomy" id="1263082"/>
    <lineage>
        <taxon>Eukaryota</taxon>
        <taxon>Fungi</taxon>
        <taxon>Fungi incertae sedis</taxon>
        <taxon>Mucoromycota</taxon>
        <taxon>Mucoromycotina</taxon>
        <taxon>Mucoromycetes</taxon>
        <taxon>Mucorales</taxon>
        <taxon>Lichtheimiaceae</taxon>
        <taxon>Lichtheimia</taxon>
    </lineage>
</organism>
<evidence type="ECO:0000256" key="1">
    <source>
        <dbReference type="SAM" id="SignalP"/>
    </source>
</evidence>
<protein>
    <submittedName>
        <fullName evidence="2">Uncharacterized protein</fullName>
    </submittedName>
</protein>
<reference evidence="2" key="1">
    <citation type="submission" date="2013-08" db="EMBL/GenBank/DDBJ databases">
        <title>Gene expansion shapes genome architecture in the human pathogen Lichtheimia corymbifera: an evolutionary genomics analysis in the ancient terrestrial Mucorales (Mucoromycotina).</title>
        <authorList>
            <person name="Schwartze V.U."/>
            <person name="Winter S."/>
            <person name="Shelest E."/>
            <person name="Marcet-Houben M."/>
            <person name="Horn F."/>
            <person name="Wehner S."/>
            <person name="Hoffmann K."/>
            <person name="Riege K."/>
            <person name="Sammeth M."/>
            <person name="Nowrousian M."/>
            <person name="Valiante V."/>
            <person name="Linde J."/>
            <person name="Jacobsen I.D."/>
            <person name="Marz M."/>
            <person name="Brakhage A.A."/>
            <person name="Gabaldon T."/>
            <person name="Bocker S."/>
            <person name="Voigt K."/>
        </authorList>
    </citation>
    <scope>NUCLEOTIDE SEQUENCE [LARGE SCALE GENOMIC DNA]</scope>
    <source>
        <strain evidence="2">FSU 9682</strain>
    </source>
</reference>
<gene>
    <name evidence="2" type="ORF">LCOR_03641.1</name>
</gene>
<accession>A0A068RR71</accession>
<proteinExistence type="predicted"/>
<keyword evidence="1" id="KW-0732">Signal</keyword>
<dbReference type="EMBL" id="CBTN010000012">
    <property type="protein sequence ID" value="CDH52122.1"/>
    <property type="molecule type" value="Genomic_DNA"/>
</dbReference>
<dbReference type="VEuPathDB" id="FungiDB:LCOR_03641.1"/>
<feature type="signal peptide" evidence="1">
    <location>
        <begin position="1"/>
        <end position="20"/>
    </location>
</feature>
<name>A0A068RR71_9FUNG</name>
<dbReference type="Proteomes" id="UP000027586">
    <property type="component" value="Unassembled WGS sequence"/>
</dbReference>
<comment type="caution">
    <text evidence="2">The sequence shown here is derived from an EMBL/GenBank/DDBJ whole genome shotgun (WGS) entry which is preliminary data.</text>
</comment>
<evidence type="ECO:0000313" key="3">
    <source>
        <dbReference type="Proteomes" id="UP000027586"/>
    </source>
</evidence>
<feature type="chain" id="PRO_5001655405" evidence="1">
    <location>
        <begin position="21"/>
        <end position="376"/>
    </location>
</feature>
<dbReference type="AlphaFoldDB" id="A0A068RR71"/>
<evidence type="ECO:0000313" key="2">
    <source>
        <dbReference type="EMBL" id="CDH52122.1"/>
    </source>
</evidence>
<keyword evidence="3" id="KW-1185">Reference proteome</keyword>
<sequence length="376" mass="44341">MRILILLLVIACVCIIGTRGDVEQLLARLRHPLPQPGLLDDLKLRLRRLELKGELSKLKIECELHDLKERLTPSQFVQLQKDLDEALVNDVWARRFFRGHGQEQQLCCQDEYWRVPFLSVEQNKAVANTLRKAVLRVQDIGTPSWRARVRQDLVEQHGIKDADRVLDALEEKFQEYKQVFKDYAPAPGVWTFTIDPHAWRLWVETRVRTWSSRAWHWWQRQFDTGTVISDQATSEYAVVAAQSRSAELAVHSLNQAADKAVDKFNKKTDQWRASFAKFWYEQEENAMRQIGYTEKEIEWLYDYLERNFKNQADLARYNVDSALHTIRRQLHQSRIHSAAQIERQITRLQELLERWKHCLPADPSQPQEHFTCHPVV</sequence>